<keyword evidence="7 9" id="KW-0472">Membrane</keyword>
<feature type="transmembrane region" description="Helical" evidence="9">
    <location>
        <begin position="211"/>
        <end position="234"/>
    </location>
</feature>
<evidence type="ECO:0000313" key="12">
    <source>
        <dbReference type="Proteomes" id="UP000007266"/>
    </source>
</evidence>
<evidence type="ECO:0000256" key="7">
    <source>
        <dbReference type="ARBA" id="ARBA00023136"/>
    </source>
</evidence>
<evidence type="ECO:0000256" key="8">
    <source>
        <dbReference type="SAM" id="MobiDB-lite"/>
    </source>
</evidence>
<keyword evidence="4" id="KW-0106">Calcium</keyword>
<keyword evidence="4" id="KW-0813">Transport</keyword>
<accession>A0A139WE34</accession>
<keyword evidence="4" id="KW-0109">Calcium transport</keyword>
<evidence type="ECO:0000259" key="10">
    <source>
        <dbReference type="Pfam" id="PF01699"/>
    </source>
</evidence>
<feature type="transmembrane region" description="Helical" evidence="9">
    <location>
        <begin position="183"/>
        <end position="199"/>
    </location>
</feature>
<feature type="transmembrane region" description="Helical" evidence="9">
    <location>
        <begin position="281"/>
        <end position="303"/>
    </location>
</feature>
<gene>
    <name evidence="11" type="primary">AUGUSTUS-3.0.2_10208</name>
    <name evidence="11" type="ORF">TcasGA2_TC010208</name>
</gene>
<feature type="transmembrane region" description="Helical" evidence="9">
    <location>
        <begin position="246"/>
        <end position="269"/>
    </location>
</feature>
<proteinExistence type="inferred from homology"/>
<feature type="region of interest" description="Disordered" evidence="8">
    <location>
        <begin position="1"/>
        <end position="41"/>
    </location>
</feature>
<dbReference type="Proteomes" id="UP000007266">
    <property type="component" value="Linkage group 7"/>
</dbReference>
<dbReference type="GO" id="GO:0016020">
    <property type="term" value="C:membrane"/>
    <property type="evidence" value="ECO:0007669"/>
    <property type="project" value="UniProtKB-SubCell"/>
</dbReference>
<protein>
    <submittedName>
        <fullName evidence="11">Sodium/potassium/calcium exchanger Nckx30C-like Protein</fullName>
    </submittedName>
</protein>
<comment type="subcellular location">
    <subcellularLocation>
        <location evidence="1">Membrane</location>
        <topology evidence="1">Multi-pass membrane protein</topology>
    </subcellularLocation>
</comment>
<reference evidence="11 12" key="1">
    <citation type="journal article" date="2008" name="Nature">
        <title>The genome of the model beetle and pest Tribolium castaneum.</title>
        <authorList>
            <consortium name="Tribolium Genome Sequencing Consortium"/>
            <person name="Richards S."/>
            <person name="Gibbs R.A."/>
            <person name="Weinstock G.M."/>
            <person name="Brown S.J."/>
            <person name="Denell R."/>
            <person name="Beeman R.W."/>
            <person name="Gibbs R."/>
            <person name="Beeman R.W."/>
            <person name="Brown S.J."/>
            <person name="Bucher G."/>
            <person name="Friedrich M."/>
            <person name="Grimmelikhuijzen C.J."/>
            <person name="Klingler M."/>
            <person name="Lorenzen M."/>
            <person name="Richards S."/>
            <person name="Roth S."/>
            <person name="Schroder R."/>
            <person name="Tautz D."/>
            <person name="Zdobnov E.M."/>
            <person name="Muzny D."/>
            <person name="Gibbs R.A."/>
            <person name="Weinstock G.M."/>
            <person name="Attaway T."/>
            <person name="Bell S."/>
            <person name="Buhay C.J."/>
            <person name="Chandrabose M.N."/>
            <person name="Chavez D."/>
            <person name="Clerk-Blankenburg K.P."/>
            <person name="Cree A."/>
            <person name="Dao M."/>
            <person name="Davis C."/>
            <person name="Chacko J."/>
            <person name="Dinh H."/>
            <person name="Dugan-Rocha S."/>
            <person name="Fowler G."/>
            <person name="Garner T.T."/>
            <person name="Garnes J."/>
            <person name="Gnirke A."/>
            <person name="Hawes A."/>
            <person name="Hernandez J."/>
            <person name="Hines S."/>
            <person name="Holder M."/>
            <person name="Hume J."/>
            <person name="Jhangiani S.N."/>
            <person name="Joshi V."/>
            <person name="Khan Z.M."/>
            <person name="Jackson L."/>
            <person name="Kovar C."/>
            <person name="Kowis A."/>
            <person name="Lee S."/>
            <person name="Lewis L.R."/>
            <person name="Margolis J."/>
            <person name="Morgan M."/>
            <person name="Nazareth L.V."/>
            <person name="Nguyen N."/>
            <person name="Okwuonu G."/>
            <person name="Parker D."/>
            <person name="Richards S."/>
            <person name="Ruiz S.J."/>
            <person name="Santibanez J."/>
            <person name="Savard J."/>
            <person name="Scherer S.E."/>
            <person name="Schneider B."/>
            <person name="Sodergren E."/>
            <person name="Tautz D."/>
            <person name="Vattahil S."/>
            <person name="Villasana D."/>
            <person name="White C.S."/>
            <person name="Wright R."/>
            <person name="Park Y."/>
            <person name="Beeman R.W."/>
            <person name="Lord J."/>
            <person name="Oppert B."/>
            <person name="Lorenzen M."/>
            <person name="Brown S."/>
            <person name="Wang L."/>
            <person name="Savard J."/>
            <person name="Tautz D."/>
            <person name="Richards S."/>
            <person name="Weinstock G."/>
            <person name="Gibbs R.A."/>
            <person name="Liu Y."/>
            <person name="Worley K."/>
            <person name="Weinstock G."/>
            <person name="Elsik C.G."/>
            <person name="Reese J.T."/>
            <person name="Elhaik E."/>
            <person name="Landan G."/>
            <person name="Graur D."/>
            <person name="Arensburger P."/>
            <person name="Atkinson P."/>
            <person name="Beeman R.W."/>
            <person name="Beidler J."/>
            <person name="Brown S.J."/>
            <person name="Demuth J.P."/>
            <person name="Drury D.W."/>
            <person name="Du Y.Z."/>
            <person name="Fujiwara H."/>
            <person name="Lorenzen M."/>
            <person name="Maselli V."/>
            <person name="Osanai M."/>
            <person name="Park Y."/>
            <person name="Robertson H.M."/>
            <person name="Tu Z."/>
            <person name="Wang J.J."/>
            <person name="Wang S."/>
            <person name="Richards S."/>
            <person name="Song H."/>
            <person name="Zhang L."/>
            <person name="Sodergren E."/>
            <person name="Werner D."/>
            <person name="Stanke M."/>
            <person name="Morgenstern B."/>
            <person name="Solovyev V."/>
            <person name="Kosarev P."/>
            <person name="Brown G."/>
            <person name="Chen H.C."/>
            <person name="Ermolaeva O."/>
            <person name="Hlavina W."/>
            <person name="Kapustin Y."/>
            <person name="Kiryutin B."/>
            <person name="Kitts P."/>
            <person name="Maglott D."/>
            <person name="Pruitt K."/>
            <person name="Sapojnikov V."/>
            <person name="Souvorov A."/>
            <person name="Mackey A.J."/>
            <person name="Waterhouse R.M."/>
            <person name="Wyder S."/>
            <person name="Zdobnov E.M."/>
            <person name="Zdobnov E.M."/>
            <person name="Wyder S."/>
            <person name="Kriventseva E.V."/>
            <person name="Kadowaki T."/>
            <person name="Bork P."/>
            <person name="Aranda M."/>
            <person name="Bao R."/>
            <person name="Beermann A."/>
            <person name="Berns N."/>
            <person name="Bolognesi R."/>
            <person name="Bonneton F."/>
            <person name="Bopp D."/>
            <person name="Brown S.J."/>
            <person name="Bucher G."/>
            <person name="Butts T."/>
            <person name="Chaumot A."/>
            <person name="Denell R.E."/>
            <person name="Ferrier D.E."/>
            <person name="Friedrich M."/>
            <person name="Gordon C.M."/>
            <person name="Jindra M."/>
            <person name="Klingler M."/>
            <person name="Lan Q."/>
            <person name="Lattorff H.M."/>
            <person name="Laudet V."/>
            <person name="von Levetsow C."/>
            <person name="Liu Z."/>
            <person name="Lutz R."/>
            <person name="Lynch J.A."/>
            <person name="da Fonseca R.N."/>
            <person name="Posnien N."/>
            <person name="Reuter R."/>
            <person name="Roth S."/>
            <person name="Savard J."/>
            <person name="Schinko J.B."/>
            <person name="Schmitt C."/>
            <person name="Schoppmeier M."/>
            <person name="Schroder R."/>
            <person name="Shippy T.D."/>
            <person name="Simonnet F."/>
            <person name="Marques-Souza H."/>
            <person name="Tautz D."/>
            <person name="Tomoyasu Y."/>
            <person name="Trauner J."/>
            <person name="Van der Zee M."/>
            <person name="Vervoort M."/>
            <person name="Wittkopp N."/>
            <person name="Wimmer E.A."/>
            <person name="Yang X."/>
            <person name="Jones A.K."/>
            <person name="Sattelle D.B."/>
            <person name="Ebert P.R."/>
            <person name="Nelson D."/>
            <person name="Scott J.G."/>
            <person name="Beeman R.W."/>
            <person name="Muthukrishnan S."/>
            <person name="Kramer K.J."/>
            <person name="Arakane Y."/>
            <person name="Beeman R.W."/>
            <person name="Zhu Q."/>
            <person name="Hogenkamp D."/>
            <person name="Dixit R."/>
            <person name="Oppert B."/>
            <person name="Jiang H."/>
            <person name="Zou Z."/>
            <person name="Marshall J."/>
            <person name="Elpidina E."/>
            <person name="Vinokurov K."/>
            <person name="Oppert C."/>
            <person name="Zou Z."/>
            <person name="Evans J."/>
            <person name="Lu Z."/>
            <person name="Zhao P."/>
            <person name="Sumathipala N."/>
            <person name="Altincicek B."/>
            <person name="Vilcinskas A."/>
            <person name="Williams M."/>
            <person name="Hultmark D."/>
            <person name="Hetru C."/>
            <person name="Jiang H."/>
            <person name="Grimmelikhuijzen C.J."/>
            <person name="Hauser F."/>
            <person name="Cazzamali G."/>
            <person name="Williamson M."/>
            <person name="Park Y."/>
            <person name="Li B."/>
            <person name="Tanaka Y."/>
            <person name="Predel R."/>
            <person name="Neupert S."/>
            <person name="Schachtner J."/>
            <person name="Verleyen P."/>
            <person name="Raible F."/>
            <person name="Bork P."/>
            <person name="Friedrich M."/>
            <person name="Walden K.K."/>
            <person name="Robertson H.M."/>
            <person name="Angeli S."/>
            <person name="Foret S."/>
            <person name="Bucher G."/>
            <person name="Schuetz S."/>
            <person name="Maleszka R."/>
            <person name="Wimmer E.A."/>
            <person name="Beeman R.W."/>
            <person name="Lorenzen M."/>
            <person name="Tomoyasu Y."/>
            <person name="Miller S.C."/>
            <person name="Grossmann D."/>
            <person name="Bucher G."/>
        </authorList>
    </citation>
    <scope>NUCLEOTIDE SEQUENCE [LARGE SCALE GENOMIC DNA]</scope>
    <source>
        <strain evidence="11 12">Georgia GA2</strain>
    </source>
</reference>
<dbReference type="EMBL" id="KQ971355">
    <property type="protein sequence ID" value="KYB26196.1"/>
    <property type="molecule type" value="Genomic_DNA"/>
</dbReference>
<dbReference type="GO" id="GO:0015297">
    <property type="term" value="F:antiporter activity"/>
    <property type="evidence" value="ECO:0007669"/>
    <property type="project" value="UniProtKB-KW"/>
</dbReference>
<comment type="similarity">
    <text evidence="2">Belongs to the Ca(2+):cation antiporter (CaCA) (TC 2.A.19) family. SLC24A subfamily.</text>
</comment>
<evidence type="ECO:0000256" key="1">
    <source>
        <dbReference type="ARBA" id="ARBA00004141"/>
    </source>
</evidence>
<keyword evidence="4" id="KW-0406">Ion transport</keyword>
<name>A0A139WE34_TRICA</name>
<organism evidence="11 12">
    <name type="scientific">Tribolium castaneum</name>
    <name type="common">Red flour beetle</name>
    <dbReference type="NCBI Taxonomy" id="7070"/>
    <lineage>
        <taxon>Eukaryota</taxon>
        <taxon>Metazoa</taxon>
        <taxon>Ecdysozoa</taxon>
        <taxon>Arthropoda</taxon>
        <taxon>Hexapoda</taxon>
        <taxon>Insecta</taxon>
        <taxon>Pterygota</taxon>
        <taxon>Neoptera</taxon>
        <taxon>Endopterygota</taxon>
        <taxon>Coleoptera</taxon>
        <taxon>Polyphaga</taxon>
        <taxon>Cucujiformia</taxon>
        <taxon>Tenebrionidae</taxon>
        <taxon>Tenebrionidae incertae sedis</taxon>
        <taxon>Tribolium</taxon>
    </lineage>
</organism>
<evidence type="ECO:0000256" key="9">
    <source>
        <dbReference type="SAM" id="Phobius"/>
    </source>
</evidence>
<dbReference type="PANTHER" id="PTHR10846">
    <property type="entry name" value="SODIUM/POTASSIUM/CALCIUM EXCHANGER"/>
    <property type="match status" value="1"/>
</dbReference>
<feature type="transmembrane region" description="Helical" evidence="9">
    <location>
        <begin position="309"/>
        <end position="335"/>
    </location>
</feature>
<dbReference type="Gene3D" id="1.20.1420.30">
    <property type="entry name" value="NCX, central ion-binding region"/>
    <property type="match status" value="1"/>
</dbReference>
<keyword evidence="3" id="KW-0050">Antiport</keyword>
<dbReference type="InterPro" id="IPR004481">
    <property type="entry name" value="K/Na/Ca-exchanger"/>
</dbReference>
<evidence type="ECO:0000256" key="5">
    <source>
        <dbReference type="ARBA" id="ARBA00022692"/>
    </source>
</evidence>
<dbReference type="InterPro" id="IPR004837">
    <property type="entry name" value="NaCa_Exmemb"/>
</dbReference>
<keyword evidence="5 9" id="KW-0812">Transmembrane</keyword>
<dbReference type="InterPro" id="IPR044880">
    <property type="entry name" value="NCX_ion-bd_dom_sf"/>
</dbReference>
<keyword evidence="12" id="KW-1185">Reference proteome</keyword>
<sequence>MHGTVATSSETSVGTQPGGSVTSRTASETPQVPSSTSHHHTGAKFRHGLLQLMIHTIDPLHDGQYAGKVDEKATQLHAIASLKVLLDATKPQNGAATSSAANHVTAAAAKQETMLAPSSIADMPNGVANALTDVNLEARRMSSVRARKSLTSQAVVCLQVGETEEEPPEAMDMGWPSGARKRITYILLAPIVFPLWLTLPDTRSPRGKKFFPITFLGSILWIAAYSYLMVWWANVVGDAVKIPPEVMGLTFLAAGTSIPDLITSVIVARKGFGDMAVSSSVGSNIFDVTVGLPVPWLLFGIIYGEPVEVTSTGMVCSITILFMMLLFVIMSIACFRWKMNKGLGFTMFLLYFVFVAVSLMFEYKYIVCPV</sequence>
<dbReference type="Pfam" id="PF01699">
    <property type="entry name" value="Na_Ca_ex"/>
    <property type="match status" value="1"/>
</dbReference>
<dbReference type="GO" id="GO:0006816">
    <property type="term" value="P:calcium ion transport"/>
    <property type="evidence" value="ECO:0007669"/>
    <property type="project" value="UniProtKB-KW"/>
</dbReference>
<evidence type="ECO:0000256" key="3">
    <source>
        <dbReference type="ARBA" id="ARBA00022449"/>
    </source>
</evidence>
<evidence type="ECO:0000256" key="4">
    <source>
        <dbReference type="ARBA" id="ARBA00022568"/>
    </source>
</evidence>
<reference evidence="11 12" key="2">
    <citation type="journal article" date="2010" name="Nucleic Acids Res.">
        <title>BeetleBase in 2010: revisions to provide comprehensive genomic information for Tribolium castaneum.</title>
        <authorList>
            <person name="Kim H.S."/>
            <person name="Murphy T."/>
            <person name="Xia J."/>
            <person name="Caragea D."/>
            <person name="Park Y."/>
            <person name="Beeman R.W."/>
            <person name="Lorenzen M.D."/>
            <person name="Butcher S."/>
            <person name="Manak J.R."/>
            <person name="Brown S.J."/>
        </authorList>
    </citation>
    <scope>GENOME REANNOTATION</scope>
    <source>
        <strain evidence="11 12">Georgia GA2</strain>
    </source>
</reference>
<evidence type="ECO:0000256" key="2">
    <source>
        <dbReference type="ARBA" id="ARBA00005364"/>
    </source>
</evidence>
<keyword evidence="6 9" id="KW-1133">Transmembrane helix</keyword>
<dbReference type="FunFam" id="1.20.1420.30:FF:000002">
    <property type="entry name" value="Sodium/potassium/calcium exchanger 2 isoform 1"/>
    <property type="match status" value="1"/>
</dbReference>
<dbReference type="PANTHER" id="PTHR10846:SF72">
    <property type="entry name" value="SODIUM_POTASSIUM_CALCIUM EXCHANGER NCKX30C"/>
    <property type="match status" value="1"/>
</dbReference>
<feature type="domain" description="Sodium/calcium exchanger membrane region" evidence="10">
    <location>
        <begin position="212"/>
        <end position="359"/>
    </location>
</feature>
<feature type="transmembrane region" description="Helical" evidence="9">
    <location>
        <begin position="342"/>
        <end position="361"/>
    </location>
</feature>
<dbReference type="AlphaFoldDB" id="A0A139WE34"/>
<evidence type="ECO:0000256" key="6">
    <source>
        <dbReference type="ARBA" id="ARBA00022989"/>
    </source>
</evidence>
<evidence type="ECO:0000313" key="11">
    <source>
        <dbReference type="EMBL" id="KYB26196.1"/>
    </source>
</evidence>
<feature type="compositionally biased region" description="Polar residues" evidence="8">
    <location>
        <begin position="1"/>
        <end position="36"/>
    </location>
</feature>